<evidence type="ECO:0000259" key="12">
    <source>
        <dbReference type="PROSITE" id="PS50072"/>
    </source>
</evidence>
<dbReference type="GO" id="GO:0003723">
    <property type="term" value="F:RNA binding"/>
    <property type="evidence" value="ECO:0007669"/>
    <property type="project" value="UniProtKB-UniRule"/>
</dbReference>
<dbReference type="Proteomes" id="UP000030755">
    <property type="component" value="Unassembled WGS sequence"/>
</dbReference>
<evidence type="ECO:0000256" key="8">
    <source>
        <dbReference type="ARBA" id="ARBA00023242"/>
    </source>
</evidence>
<dbReference type="SMART" id="SM00360">
    <property type="entry name" value="RRM"/>
    <property type="match status" value="1"/>
</dbReference>
<dbReference type="EMBL" id="KE560613">
    <property type="protein sequence ID" value="EPZ36258.1"/>
    <property type="molecule type" value="Genomic_DNA"/>
</dbReference>
<evidence type="ECO:0000256" key="5">
    <source>
        <dbReference type="ARBA" id="ARBA00022884"/>
    </source>
</evidence>
<protein>
    <recommendedName>
        <fullName evidence="10">Peptidyl-prolyl cis-trans isomerase</fullName>
        <shortName evidence="10">PPIase</shortName>
        <ecNumber evidence="10">5.2.1.8</ecNumber>
    </recommendedName>
</protein>
<comment type="catalytic activity">
    <reaction evidence="1 10">
        <text>[protein]-peptidylproline (omega=180) = [protein]-peptidylproline (omega=0)</text>
        <dbReference type="Rhea" id="RHEA:16237"/>
        <dbReference type="Rhea" id="RHEA-COMP:10747"/>
        <dbReference type="Rhea" id="RHEA-COMP:10748"/>
        <dbReference type="ChEBI" id="CHEBI:83833"/>
        <dbReference type="ChEBI" id="CHEBI:83834"/>
        <dbReference type="EC" id="5.2.1.8"/>
    </reaction>
</comment>
<feature type="region of interest" description="Disordered" evidence="11">
    <location>
        <begin position="178"/>
        <end position="197"/>
    </location>
</feature>
<dbReference type="SUPFAM" id="SSF50891">
    <property type="entry name" value="Cyclophilin-like"/>
    <property type="match status" value="1"/>
</dbReference>
<evidence type="ECO:0000256" key="1">
    <source>
        <dbReference type="ARBA" id="ARBA00000971"/>
    </source>
</evidence>
<sequence>MYKPGQDSNPNFGFMSVLLETTHGDIVIDLHVKESPKTCLNFLKLCKIKFYNFCPFFNVQKDFVVQVGDPTATGNGGSSIFGILGGEKYFKESVNPKLRHSKRGTVGMVDMGSGRYGSQFYITLNDDLEDLDERQVVFGQVSEGFDILEQINKALVDGDGRPYKDIRIKHTVILEDEFPDPKGLEEPSRSPSPTPEMLSTVRIAPDEEVTPINEIPLEVLEKRQREQEARANALTLEMLGDLPEADAAPPENVLFVCKLNPVTRDEDLELIFSRFGSINKCEIVKDSKTGESLGFGFIEFENKDDCEEAYFKMENVLIDDRRIHVDFSQSLHSYQPFTEERRKPSYKLKKRYQDKNDYDMLFEHETNSRNKTKSRRRSRSPYRK</sequence>
<feature type="compositionally biased region" description="Basic residues" evidence="11">
    <location>
        <begin position="370"/>
        <end position="384"/>
    </location>
</feature>
<dbReference type="InterPro" id="IPR002130">
    <property type="entry name" value="Cyclophilin-type_PPIase_dom"/>
</dbReference>
<dbReference type="InterPro" id="IPR035979">
    <property type="entry name" value="RBD_domain_sf"/>
</dbReference>
<evidence type="ECO:0000256" key="10">
    <source>
        <dbReference type="RuleBase" id="RU365081"/>
    </source>
</evidence>
<organism evidence="14 15">
    <name type="scientific">Rozella allomycis (strain CSF55)</name>
    <dbReference type="NCBI Taxonomy" id="988480"/>
    <lineage>
        <taxon>Eukaryota</taxon>
        <taxon>Fungi</taxon>
        <taxon>Fungi incertae sedis</taxon>
        <taxon>Cryptomycota</taxon>
        <taxon>Cryptomycota incertae sedis</taxon>
        <taxon>Rozella</taxon>
    </lineage>
</organism>
<dbReference type="STRING" id="988480.A0A075B1M3"/>
<dbReference type="InterPro" id="IPR000504">
    <property type="entry name" value="RRM_dom"/>
</dbReference>
<comment type="subcellular location">
    <subcellularLocation>
        <location evidence="3 10">Nucleus</location>
    </subcellularLocation>
</comment>
<keyword evidence="6 10" id="KW-0697">Rotamase</keyword>
<keyword evidence="5 9" id="KW-0694">RNA-binding</keyword>
<evidence type="ECO:0000256" key="9">
    <source>
        <dbReference type="PROSITE-ProRule" id="PRU00176"/>
    </source>
</evidence>
<dbReference type="InterPro" id="IPR035542">
    <property type="entry name" value="CRIP"/>
</dbReference>
<dbReference type="PANTHER" id="PTHR45843:SF1">
    <property type="entry name" value="PEPTIDYL-PROLYL CIS-TRANS ISOMERASE-LIKE 4"/>
    <property type="match status" value="1"/>
</dbReference>
<evidence type="ECO:0000313" key="14">
    <source>
        <dbReference type="EMBL" id="EPZ36258.1"/>
    </source>
</evidence>
<evidence type="ECO:0000256" key="7">
    <source>
        <dbReference type="ARBA" id="ARBA00023235"/>
    </source>
</evidence>
<evidence type="ECO:0000256" key="6">
    <source>
        <dbReference type="ARBA" id="ARBA00023110"/>
    </source>
</evidence>
<proteinExistence type="inferred from homology"/>
<keyword evidence="7 10" id="KW-0413">Isomerase</keyword>
<keyword evidence="15" id="KW-1185">Reference proteome</keyword>
<feature type="domain" description="RRM" evidence="13">
    <location>
        <begin position="252"/>
        <end position="330"/>
    </location>
</feature>
<feature type="compositionally biased region" description="Basic and acidic residues" evidence="11">
    <location>
        <begin position="179"/>
        <end position="188"/>
    </location>
</feature>
<comment type="function">
    <text evidence="2 10">PPIases accelerate the folding of proteins. It catalyzes the cis-trans isomerization of proline imidic peptide bonds in oligopeptides.</text>
</comment>
<gene>
    <name evidence="14" type="ORF">O9G_004240</name>
</gene>
<dbReference type="CDD" id="cd01921">
    <property type="entry name" value="cyclophilin_RRM"/>
    <property type="match status" value="1"/>
</dbReference>
<dbReference type="Gene3D" id="3.30.70.330">
    <property type="match status" value="1"/>
</dbReference>
<dbReference type="OMA" id="DLHTEEC"/>
<dbReference type="GO" id="GO:0006357">
    <property type="term" value="P:regulation of transcription by RNA polymerase II"/>
    <property type="evidence" value="ECO:0007669"/>
    <property type="project" value="EnsemblFungi"/>
</dbReference>
<dbReference type="GO" id="GO:0005634">
    <property type="term" value="C:nucleus"/>
    <property type="evidence" value="ECO:0007669"/>
    <property type="project" value="UniProtKB-SubCell"/>
</dbReference>
<comment type="similarity">
    <text evidence="4 10">Belongs to the cyclophilin-type PPIase family. PPIL4 subfamily.</text>
</comment>
<feature type="region of interest" description="Disordered" evidence="11">
    <location>
        <begin position="359"/>
        <end position="384"/>
    </location>
</feature>
<dbReference type="InterPro" id="IPR029000">
    <property type="entry name" value="Cyclophilin-like_dom_sf"/>
</dbReference>
<dbReference type="Pfam" id="PF00076">
    <property type="entry name" value="RRM_1"/>
    <property type="match status" value="1"/>
</dbReference>
<reference evidence="14 15" key="1">
    <citation type="journal article" date="2013" name="Curr. Biol.">
        <title>Shared signatures of parasitism and phylogenomics unite Cryptomycota and microsporidia.</title>
        <authorList>
            <person name="James T.Y."/>
            <person name="Pelin A."/>
            <person name="Bonen L."/>
            <person name="Ahrendt S."/>
            <person name="Sain D."/>
            <person name="Corradi N."/>
            <person name="Stajich J.E."/>
        </authorList>
    </citation>
    <scope>NUCLEOTIDE SEQUENCE [LARGE SCALE GENOMIC DNA]</scope>
    <source>
        <strain evidence="14 15">CSF55</strain>
    </source>
</reference>
<dbReference type="PROSITE" id="PS50102">
    <property type="entry name" value="RRM"/>
    <property type="match status" value="1"/>
</dbReference>
<dbReference type="InterPro" id="IPR012677">
    <property type="entry name" value="Nucleotide-bd_a/b_plait_sf"/>
</dbReference>
<dbReference type="AlphaFoldDB" id="A0A075B1M3"/>
<dbReference type="SUPFAM" id="SSF54928">
    <property type="entry name" value="RNA-binding domain, RBD"/>
    <property type="match status" value="1"/>
</dbReference>
<dbReference type="PRINTS" id="PR00153">
    <property type="entry name" value="CSAPPISMRASE"/>
</dbReference>
<feature type="compositionally biased region" description="Basic and acidic residues" evidence="11">
    <location>
        <begin position="359"/>
        <end position="368"/>
    </location>
</feature>
<evidence type="ECO:0000256" key="2">
    <source>
        <dbReference type="ARBA" id="ARBA00002388"/>
    </source>
</evidence>
<evidence type="ECO:0000259" key="13">
    <source>
        <dbReference type="PROSITE" id="PS50102"/>
    </source>
</evidence>
<dbReference type="HOGENOM" id="CLU_018791_2_0_1"/>
<accession>A0A075B1M3</accession>
<dbReference type="PANTHER" id="PTHR45843">
    <property type="entry name" value="PEPTIDYL-PROLYL CIS-TRANS ISOMERASE-LIKE 4"/>
    <property type="match status" value="1"/>
</dbReference>
<evidence type="ECO:0000313" key="15">
    <source>
        <dbReference type="Proteomes" id="UP000030755"/>
    </source>
</evidence>
<dbReference type="InterPro" id="IPR035538">
    <property type="entry name" value="Cyclophilin_PPIL4"/>
</dbReference>
<evidence type="ECO:0000256" key="11">
    <source>
        <dbReference type="SAM" id="MobiDB-lite"/>
    </source>
</evidence>
<dbReference type="Gene3D" id="2.40.100.10">
    <property type="entry name" value="Cyclophilin-like"/>
    <property type="match status" value="1"/>
</dbReference>
<evidence type="ECO:0000256" key="3">
    <source>
        <dbReference type="ARBA" id="ARBA00004123"/>
    </source>
</evidence>
<keyword evidence="8 10" id="KW-0539">Nucleus</keyword>
<evidence type="ECO:0000256" key="4">
    <source>
        <dbReference type="ARBA" id="ARBA00010739"/>
    </source>
</evidence>
<dbReference type="GO" id="GO:0000785">
    <property type="term" value="C:chromatin"/>
    <property type="evidence" value="ECO:0007669"/>
    <property type="project" value="EnsemblFungi"/>
</dbReference>
<dbReference type="PROSITE" id="PS50072">
    <property type="entry name" value="CSA_PPIASE_2"/>
    <property type="match status" value="1"/>
</dbReference>
<dbReference type="CDD" id="cd12235">
    <property type="entry name" value="RRM_PPIL4"/>
    <property type="match status" value="1"/>
</dbReference>
<feature type="domain" description="PPIase cyclophilin-type" evidence="12">
    <location>
        <begin position="13"/>
        <end position="173"/>
    </location>
</feature>
<dbReference type="EC" id="5.2.1.8" evidence="10"/>
<name>A0A075B1M3_ROZAC</name>
<dbReference type="Pfam" id="PF00160">
    <property type="entry name" value="Pro_isomerase"/>
    <property type="match status" value="1"/>
</dbReference>
<dbReference type="GO" id="GO:0003755">
    <property type="term" value="F:peptidyl-prolyl cis-trans isomerase activity"/>
    <property type="evidence" value="ECO:0007669"/>
    <property type="project" value="UniProtKB-UniRule"/>
</dbReference>
<dbReference type="OrthoDB" id="2083at2759"/>
<dbReference type="FunFam" id="2.40.100.10:FF:000015">
    <property type="entry name" value="Peptidyl-prolyl cis-trans isomerase"/>
    <property type="match status" value="1"/>
</dbReference>